<protein>
    <submittedName>
        <fullName evidence="1">Uncharacterized protein</fullName>
    </submittedName>
</protein>
<comment type="caution">
    <text evidence="1">The sequence shown here is derived from an EMBL/GenBank/DDBJ whole genome shotgun (WGS) entry which is preliminary data.</text>
</comment>
<dbReference type="PATRIC" id="fig|1263870.3.peg.2534"/>
<dbReference type="EMBL" id="ANOH01000164">
    <property type="protein sequence ID" value="EMI56186.1"/>
    <property type="molecule type" value="Genomic_DNA"/>
</dbReference>
<accession>M5UEA7</accession>
<organism evidence="1 2">
    <name type="scientific">Rhodopirellula sallentina SM41</name>
    <dbReference type="NCBI Taxonomy" id="1263870"/>
    <lineage>
        <taxon>Bacteria</taxon>
        <taxon>Pseudomonadati</taxon>
        <taxon>Planctomycetota</taxon>
        <taxon>Planctomycetia</taxon>
        <taxon>Pirellulales</taxon>
        <taxon>Pirellulaceae</taxon>
        <taxon>Rhodopirellula</taxon>
    </lineage>
</organism>
<reference evidence="1 2" key="1">
    <citation type="journal article" date="2013" name="Mar. Genomics">
        <title>Expression of sulfatases in Rhodopirellula baltica and the diversity of sulfatases in the genus Rhodopirellula.</title>
        <authorList>
            <person name="Wegner C.E."/>
            <person name="Richter-Heitmann T."/>
            <person name="Klindworth A."/>
            <person name="Klockow C."/>
            <person name="Richter M."/>
            <person name="Achstetter T."/>
            <person name="Glockner F.O."/>
            <person name="Harder J."/>
        </authorList>
    </citation>
    <scope>NUCLEOTIDE SEQUENCE [LARGE SCALE GENOMIC DNA]</scope>
    <source>
        <strain evidence="1 2">SM41</strain>
    </source>
</reference>
<gene>
    <name evidence="1" type="ORF">RSSM_02383</name>
</gene>
<dbReference type="AlphaFoldDB" id="M5UEA7"/>
<dbReference type="Proteomes" id="UP000011885">
    <property type="component" value="Unassembled WGS sequence"/>
</dbReference>
<sequence>MTVAAENENGRDGALRGGASVASIRMWRPGVIAEKGKSNEKTPRRNISGTGLCVVFVSLSANSV</sequence>
<keyword evidence="2" id="KW-1185">Reference proteome</keyword>
<evidence type="ECO:0000313" key="1">
    <source>
        <dbReference type="EMBL" id="EMI56186.1"/>
    </source>
</evidence>
<name>M5UEA7_9BACT</name>
<proteinExistence type="predicted"/>
<evidence type="ECO:0000313" key="2">
    <source>
        <dbReference type="Proteomes" id="UP000011885"/>
    </source>
</evidence>